<comment type="subcellular location">
    <subcellularLocation>
        <location evidence="1">Membrane</location>
    </subcellularLocation>
</comment>
<feature type="compositionally biased region" description="Low complexity" evidence="5">
    <location>
        <begin position="1"/>
        <end position="16"/>
    </location>
</feature>
<keyword evidence="3 6" id="KW-1133">Transmembrane helix</keyword>
<proteinExistence type="predicted"/>
<evidence type="ECO:0000256" key="1">
    <source>
        <dbReference type="ARBA" id="ARBA00004370"/>
    </source>
</evidence>
<feature type="compositionally biased region" description="Basic residues" evidence="5">
    <location>
        <begin position="171"/>
        <end position="182"/>
    </location>
</feature>
<accession>A0A8B9XYZ1</accession>
<feature type="transmembrane region" description="Helical" evidence="6">
    <location>
        <begin position="396"/>
        <end position="418"/>
    </location>
</feature>
<sequence length="495" mass="52875">AGGSAPRAPTPAAQRRASGRRAGGERRPGGGPGWGRAGEGRAGPGVRAQLPRGVGAELVEEEGPGELCGGWARIFGSLAPRLPEKGVGRPRRAGRGGRPGRGKFGASRDPGCCGKGAGDARGRVWGWETRRTAGALALGSAPGLTKVGVAEPWRGPGPGPRSSPGRTVQGRGRRDRHSRPRRGPASEDQCGNWANPEPRARRAGFRRQAGDPTGSEGPGWAARAITKASPSACPSLGTRRVVPVEEPPPPPGAESILIPRPGAGWPGGGLQSALAPTVAMATRPRASSGSARRIDASQTMTSCGQQPLNVLAVLSLLISAVLSAHFRVCEPYTDHKGRYHFGFHCPRLSDNKTFILCCHHNNTVFKYCCNETEFQAVMQANLTTGSEGYMHNNYTALLGVWIYGFFVLMLLVLDLLYYSAMNYDICKVYLARWGIHGRWMKQDPRRWGNPARAPRPGQPPRSPSLPGPCRKPPRPCTRCRDSHTPPLMTFQSSSA</sequence>
<protein>
    <recommendedName>
        <fullName evidence="7">Shisa N-terminal domain-containing protein</fullName>
    </recommendedName>
</protein>
<dbReference type="Ensembl" id="ENSBGRT00000032196.1">
    <property type="protein sequence ID" value="ENSBGRP00000027842.1"/>
    <property type="gene ID" value="ENSBGRG00000017513.1"/>
</dbReference>
<keyword evidence="4 6" id="KW-0472">Membrane</keyword>
<name>A0A8B9XYZ1_BOSMU</name>
<dbReference type="PANTHER" id="PTHR31395">
    <property type="entry name" value="SHISA"/>
    <property type="match status" value="1"/>
</dbReference>
<organism evidence="8 9">
    <name type="scientific">Bos mutus grunniens</name>
    <name type="common">Wild yak</name>
    <name type="synonym">Bos grunniens</name>
    <dbReference type="NCBI Taxonomy" id="30521"/>
    <lineage>
        <taxon>Eukaryota</taxon>
        <taxon>Metazoa</taxon>
        <taxon>Chordata</taxon>
        <taxon>Craniata</taxon>
        <taxon>Vertebrata</taxon>
        <taxon>Euteleostomi</taxon>
        <taxon>Mammalia</taxon>
        <taxon>Eutheria</taxon>
        <taxon>Laurasiatheria</taxon>
        <taxon>Artiodactyla</taxon>
        <taxon>Ruminantia</taxon>
        <taxon>Pecora</taxon>
        <taxon>Bovidae</taxon>
        <taxon>Bovinae</taxon>
        <taxon>Bos</taxon>
    </lineage>
</organism>
<reference evidence="8" key="3">
    <citation type="submission" date="2025-09" db="UniProtKB">
        <authorList>
            <consortium name="Ensembl"/>
        </authorList>
    </citation>
    <scope>IDENTIFICATION</scope>
</reference>
<keyword evidence="9" id="KW-1185">Reference proteome</keyword>
<evidence type="ECO:0000256" key="4">
    <source>
        <dbReference type="ARBA" id="ARBA00023136"/>
    </source>
</evidence>
<feature type="region of interest" description="Disordered" evidence="5">
    <location>
        <begin position="1"/>
        <end position="58"/>
    </location>
</feature>
<evidence type="ECO:0000313" key="8">
    <source>
        <dbReference type="Ensembl" id="ENSBGRP00000027842.1"/>
    </source>
</evidence>
<dbReference type="Pfam" id="PF13908">
    <property type="entry name" value="Shisa_N"/>
    <property type="match status" value="1"/>
</dbReference>
<dbReference type="GO" id="GO:0016020">
    <property type="term" value="C:membrane"/>
    <property type="evidence" value="ECO:0007669"/>
    <property type="project" value="UniProtKB-SubCell"/>
</dbReference>
<dbReference type="Proteomes" id="UP000694520">
    <property type="component" value="Chromosome 5"/>
</dbReference>
<dbReference type="GeneTree" id="ENSGT00390000006791"/>
<keyword evidence="2 6" id="KW-0812">Transmembrane</keyword>
<feature type="compositionally biased region" description="Gly residues" evidence="5">
    <location>
        <begin position="29"/>
        <end position="43"/>
    </location>
</feature>
<dbReference type="InterPro" id="IPR053891">
    <property type="entry name" value="Shisa_N"/>
</dbReference>
<evidence type="ECO:0000256" key="6">
    <source>
        <dbReference type="SAM" id="Phobius"/>
    </source>
</evidence>
<feature type="region of interest" description="Disordered" evidence="5">
    <location>
        <begin position="446"/>
        <end position="495"/>
    </location>
</feature>
<feature type="region of interest" description="Disordered" evidence="5">
    <location>
        <begin position="79"/>
        <end position="121"/>
    </location>
</feature>
<evidence type="ECO:0000256" key="3">
    <source>
        <dbReference type="ARBA" id="ARBA00022989"/>
    </source>
</evidence>
<feature type="region of interest" description="Disordered" evidence="5">
    <location>
        <begin position="138"/>
        <end position="262"/>
    </location>
</feature>
<evidence type="ECO:0000256" key="5">
    <source>
        <dbReference type="SAM" id="MobiDB-lite"/>
    </source>
</evidence>
<feature type="compositionally biased region" description="Pro residues" evidence="5">
    <location>
        <begin position="456"/>
        <end position="470"/>
    </location>
</feature>
<feature type="domain" description="Shisa N-terminal" evidence="7">
    <location>
        <begin position="328"/>
        <end position="376"/>
    </location>
</feature>
<reference evidence="8" key="2">
    <citation type="submission" date="2025-08" db="UniProtKB">
        <authorList>
            <consortium name="Ensembl"/>
        </authorList>
    </citation>
    <scope>IDENTIFICATION</scope>
</reference>
<feature type="compositionally biased region" description="Basic residues" evidence="5">
    <location>
        <begin position="88"/>
        <end position="101"/>
    </location>
</feature>
<dbReference type="InterPro" id="IPR026910">
    <property type="entry name" value="Shisa"/>
</dbReference>
<dbReference type="AlphaFoldDB" id="A0A8B9XYZ1"/>
<reference evidence="8" key="1">
    <citation type="submission" date="2019-05" db="EMBL/GenBank/DDBJ databases">
        <authorList>
            <person name="Zhang S."/>
            <person name="Liu J."/>
        </authorList>
    </citation>
    <scope>NUCLEOTIDE SEQUENCE [LARGE SCALE GENOMIC DNA]</scope>
</reference>
<evidence type="ECO:0000259" key="7">
    <source>
        <dbReference type="Pfam" id="PF13908"/>
    </source>
</evidence>
<dbReference type="PANTHER" id="PTHR31395:SF11">
    <property type="entry name" value="PROTEIN SHISA-LIKE-1"/>
    <property type="match status" value="1"/>
</dbReference>
<evidence type="ECO:0000313" key="9">
    <source>
        <dbReference type="Proteomes" id="UP000694520"/>
    </source>
</evidence>
<evidence type="ECO:0000256" key="2">
    <source>
        <dbReference type="ARBA" id="ARBA00022692"/>
    </source>
</evidence>